<evidence type="ECO:0000256" key="1">
    <source>
        <dbReference type="SAM" id="MobiDB-lite"/>
    </source>
</evidence>
<comment type="caution">
    <text evidence="2">The sequence shown here is derived from an EMBL/GenBank/DDBJ whole genome shotgun (WGS) entry which is preliminary data.</text>
</comment>
<organism evidence="2 3">
    <name type="scientific">Diplocarpon coronariae</name>
    <dbReference type="NCBI Taxonomy" id="2795749"/>
    <lineage>
        <taxon>Eukaryota</taxon>
        <taxon>Fungi</taxon>
        <taxon>Dikarya</taxon>
        <taxon>Ascomycota</taxon>
        <taxon>Pezizomycotina</taxon>
        <taxon>Leotiomycetes</taxon>
        <taxon>Helotiales</taxon>
        <taxon>Drepanopezizaceae</taxon>
        <taxon>Diplocarpon</taxon>
    </lineage>
</organism>
<protein>
    <submittedName>
        <fullName evidence="2">Uncharacterized protein</fullName>
    </submittedName>
</protein>
<dbReference type="Proteomes" id="UP000242519">
    <property type="component" value="Unassembled WGS sequence"/>
</dbReference>
<evidence type="ECO:0000313" key="2">
    <source>
        <dbReference type="EMBL" id="OWP03227.1"/>
    </source>
</evidence>
<dbReference type="InParanoid" id="A0A218Z599"/>
<feature type="compositionally biased region" description="Polar residues" evidence="1">
    <location>
        <begin position="1"/>
        <end position="12"/>
    </location>
</feature>
<sequence>MACRTSKTASLSSRRRKWPPQGPGGLLHVFRRGGDLGKIQVMRENARPCMARGPMPLRSWASICRRGQGEGEKEEKLGNGLRPVDPGNGEVVGAVRRRRALGIRFALIAGSHEAAVRPGGERATFQQSLWGLGSQTMWAVISRRGDSGSVPPPPVQHGRLHAASKPVCDAVGEAEIDGGATARHKGATKTQTVMDWGREERFQCPRPLGRSSSNQSSLMADTHDMIQSQAQRQATGGFLEGFVPC</sequence>
<name>A0A218Z599_9HELO</name>
<feature type="region of interest" description="Disordered" evidence="1">
    <location>
        <begin position="1"/>
        <end position="24"/>
    </location>
</feature>
<dbReference type="EMBL" id="MZNU01000177">
    <property type="protein sequence ID" value="OWP03227.1"/>
    <property type="molecule type" value="Genomic_DNA"/>
</dbReference>
<dbReference type="AlphaFoldDB" id="A0A218Z599"/>
<gene>
    <name evidence="2" type="ORF">B2J93_2959</name>
</gene>
<keyword evidence="3" id="KW-1185">Reference proteome</keyword>
<reference evidence="2 3" key="1">
    <citation type="submission" date="2017-04" db="EMBL/GenBank/DDBJ databases">
        <title>Draft genome sequence of Marssonina coronaria NL1: causal agent of apple blotch.</title>
        <authorList>
            <person name="Cheng Q."/>
        </authorList>
    </citation>
    <scope>NUCLEOTIDE SEQUENCE [LARGE SCALE GENOMIC DNA]</scope>
    <source>
        <strain evidence="2 3">NL1</strain>
    </source>
</reference>
<proteinExistence type="predicted"/>
<accession>A0A218Z599</accession>
<evidence type="ECO:0000313" key="3">
    <source>
        <dbReference type="Proteomes" id="UP000242519"/>
    </source>
</evidence>